<evidence type="ECO:0000313" key="4">
    <source>
        <dbReference type="EMBL" id="KKY20092.1"/>
    </source>
</evidence>
<feature type="region of interest" description="Disordered" evidence="2">
    <location>
        <begin position="1"/>
        <end position="144"/>
    </location>
</feature>
<evidence type="ECO:0000313" key="5">
    <source>
        <dbReference type="Proteomes" id="UP000053317"/>
    </source>
</evidence>
<reference evidence="4 5" key="1">
    <citation type="submission" date="2015-05" db="EMBL/GenBank/DDBJ databases">
        <title>Distinctive expansion of gene families associated with plant cell wall degradation and secondary metabolism in the genomes of grapevine trunk pathogens.</title>
        <authorList>
            <person name="Lawrence D.P."/>
            <person name="Travadon R."/>
            <person name="Rolshausen P.E."/>
            <person name="Baumgartner K."/>
        </authorList>
    </citation>
    <scope>NUCLEOTIDE SEQUENCE [LARGE SCALE GENOMIC DNA]</scope>
    <source>
        <strain evidence="4">UCRPC4</strain>
    </source>
</reference>
<evidence type="ECO:0000259" key="3">
    <source>
        <dbReference type="Pfam" id="PF11500"/>
    </source>
</evidence>
<feature type="compositionally biased region" description="Basic and acidic residues" evidence="2">
    <location>
        <begin position="84"/>
        <end position="97"/>
    </location>
</feature>
<name>A0A0G2EAT9_PHACM</name>
<feature type="coiled-coil region" evidence="1">
    <location>
        <begin position="159"/>
        <end position="193"/>
    </location>
</feature>
<organism evidence="4 5">
    <name type="scientific">Phaeomoniella chlamydospora</name>
    <name type="common">Phaeoacremonium chlamydosporum</name>
    <dbReference type="NCBI Taxonomy" id="158046"/>
    <lineage>
        <taxon>Eukaryota</taxon>
        <taxon>Fungi</taxon>
        <taxon>Dikarya</taxon>
        <taxon>Ascomycota</taxon>
        <taxon>Pezizomycotina</taxon>
        <taxon>Eurotiomycetes</taxon>
        <taxon>Chaetothyriomycetidae</taxon>
        <taxon>Phaeomoniellales</taxon>
        <taxon>Phaeomoniellaceae</taxon>
        <taxon>Phaeomoniella</taxon>
    </lineage>
</organism>
<dbReference type="AlphaFoldDB" id="A0A0G2EAT9"/>
<proteinExistence type="predicted"/>
<feature type="compositionally biased region" description="Low complexity" evidence="2">
    <location>
        <begin position="43"/>
        <end position="54"/>
    </location>
</feature>
<feature type="compositionally biased region" description="Low complexity" evidence="2">
    <location>
        <begin position="123"/>
        <end position="134"/>
    </location>
</feature>
<dbReference type="Proteomes" id="UP000053317">
    <property type="component" value="Unassembled WGS sequence"/>
</dbReference>
<accession>A0A0G2EAT9</accession>
<evidence type="ECO:0000256" key="1">
    <source>
        <dbReference type="SAM" id="Coils"/>
    </source>
</evidence>
<feature type="domain" description="Spindle pole body-associated protein cut12" evidence="3">
    <location>
        <begin position="132"/>
        <end position="196"/>
    </location>
</feature>
<feature type="compositionally biased region" description="Basic and acidic residues" evidence="2">
    <location>
        <begin position="7"/>
        <end position="36"/>
    </location>
</feature>
<comment type="caution">
    <text evidence="4">The sequence shown here is derived from an EMBL/GenBank/DDBJ whole genome shotgun (WGS) entry which is preliminary data.</text>
</comment>
<protein>
    <recommendedName>
        <fullName evidence="3">Spindle pole body-associated protein cut12 domain-containing protein</fullName>
    </recommendedName>
</protein>
<keyword evidence="5" id="KW-1185">Reference proteome</keyword>
<dbReference type="InterPro" id="IPR021589">
    <property type="entry name" value="Cut12"/>
</dbReference>
<gene>
    <name evidence="4" type="ORF">UCRPC4_g04224</name>
</gene>
<keyword evidence="1" id="KW-0175">Coiled coil</keyword>
<sequence>MVAFRDAPSRKLAADKSPANKEQLKKEEGLAQRRSDAAAGVESQSSPLRSTSRSPLKDIETQVSPSPKQRTSKLRHVQSPASTTKEHPRSRTSREATRAQAPCSPLPSRVRDKTSVLPPPPTTSTEPTITSSKSHSYRTHSDRQLRKLLRRYDLVKSYARMKDEEANEMSLRVKQLEEENRNLLKELQQLKDSVALKSGDLEIPNPPRTKETRNRIPETRWKFTGPTTGTINSTETTRRQHLLNQTHPFNKLSDKPTTDLQEKSLPLDFDFDTPAAAAAAAATTTTTATALSAKVPNLPPDRLAAARARLKLKAEERRKRGGREDE</sequence>
<dbReference type="EMBL" id="LCWF01000100">
    <property type="protein sequence ID" value="KKY20092.1"/>
    <property type="molecule type" value="Genomic_DNA"/>
</dbReference>
<reference evidence="4 5" key="2">
    <citation type="submission" date="2015-05" db="EMBL/GenBank/DDBJ databases">
        <authorList>
            <person name="Morales-Cruz A."/>
            <person name="Amrine K.C."/>
            <person name="Cantu D."/>
        </authorList>
    </citation>
    <scope>NUCLEOTIDE SEQUENCE [LARGE SCALE GENOMIC DNA]</scope>
    <source>
        <strain evidence="4">UCRPC4</strain>
    </source>
</reference>
<evidence type="ECO:0000256" key="2">
    <source>
        <dbReference type="SAM" id="MobiDB-lite"/>
    </source>
</evidence>
<dbReference type="Pfam" id="PF11500">
    <property type="entry name" value="Cut12"/>
    <property type="match status" value="1"/>
</dbReference>